<dbReference type="SUPFAM" id="SSF52200">
    <property type="entry name" value="Toll/Interleukin receptor TIR domain"/>
    <property type="match status" value="2"/>
</dbReference>
<evidence type="ECO:0000313" key="4">
    <source>
        <dbReference type="Proteomes" id="UP000507470"/>
    </source>
</evidence>
<reference evidence="3 4" key="1">
    <citation type="submission" date="2020-06" db="EMBL/GenBank/DDBJ databases">
        <authorList>
            <person name="Li R."/>
            <person name="Bekaert M."/>
        </authorList>
    </citation>
    <scope>NUCLEOTIDE SEQUENCE [LARGE SCALE GENOMIC DNA]</scope>
    <source>
        <strain evidence="4">wild</strain>
    </source>
</reference>
<dbReference type="SMART" id="SM00255">
    <property type="entry name" value="TIR"/>
    <property type="match status" value="2"/>
</dbReference>
<dbReference type="AlphaFoldDB" id="A0A6J8E4Y0"/>
<feature type="domain" description="TIR" evidence="2">
    <location>
        <begin position="163"/>
        <end position="295"/>
    </location>
</feature>
<dbReference type="OrthoDB" id="6162004at2759"/>
<proteinExistence type="predicted"/>
<dbReference type="InterPro" id="IPR042342">
    <property type="entry name" value="TTC22"/>
</dbReference>
<feature type="domain" description="TIR" evidence="2">
    <location>
        <begin position="17"/>
        <end position="160"/>
    </location>
</feature>
<dbReference type="Proteomes" id="UP000507470">
    <property type="component" value="Unassembled WGS sequence"/>
</dbReference>
<gene>
    <name evidence="3" type="ORF">MCOR_46933</name>
</gene>
<name>A0A6J8E4Y0_MYTCO</name>
<organism evidence="3 4">
    <name type="scientific">Mytilus coruscus</name>
    <name type="common">Sea mussel</name>
    <dbReference type="NCBI Taxonomy" id="42192"/>
    <lineage>
        <taxon>Eukaryota</taxon>
        <taxon>Metazoa</taxon>
        <taxon>Spiralia</taxon>
        <taxon>Lophotrochozoa</taxon>
        <taxon>Mollusca</taxon>
        <taxon>Bivalvia</taxon>
        <taxon>Autobranchia</taxon>
        <taxon>Pteriomorphia</taxon>
        <taxon>Mytilida</taxon>
        <taxon>Mytiloidea</taxon>
        <taxon>Mytilidae</taxon>
        <taxon>Mytilinae</taxon>
        <taxon>Mytilus</taxon>
    </lineage>
</organism>
<dbReference type="SUPFAM" id="SSF75011">
    <property type="entry name" value="3-carboxy-cis,cis-mucoante lactonizing enzyme"/>
    <property type="match status" value="1"/>
</dbReference>
<dbReference type="PANTHER" id="PTHR16253:SF0">
    <property type="entry name" value="TETRATRICOPEPTIDE REPEAT PROTEIN 22"/>
    <property type="match status" value="1"/>
</dbReference>
<dbReference type="InterPro" id="IPR035897">
    <property type="entry name" value="Toll_tir_struct_dom_sf"/>
</dbReference>
<dbReference type="EMBL" id="CACVKT020008320">
    <property type="protein sequence ID" value="CAC5414091.1"/>
    <property type="molecule type" value="Genomic_DNA"/>
</dbReference>
<evidence type="ECO:0000256" key="1">
    <source>
        <dbReference type="SAM" id="MobiDB-lite"/>
    </source>
</evidence>
<evidence type="ECO:0000259" key="2">
    <source>
        <dbReference type="PROSITE" id="PS50104"/>
    </source>
</evidence>
<sequence>MSVEVTKSAKQSLPPNKKYHVYICRSQHENDISWVSKLNDHLKQHGFSVYSAENDFNPNITVTQNVEKAMQSSLKIVCVLSPRYVSSKMCQLETEMALKLYLHDRQSSTILPIMIDTCDLPDCMLPLQYIDARKAEIDWLPTLLSSLAKPIIAKPLAVLPEGKQYHVFFVYKTVVPDKDWVKEVACSLEAYESGLKCAYHERDFIPGLTIIENIVYFLKCSLKVVIVLTPGFLESSWTKYETELAQLISLNPTGDVRIVPVVVQHCKIPESLINLTYLDATDTFFTWWPRLLKTINIPNNELLLLPPKNEAMLQTLKLGTFVGKLEKEEFKSWLIDIKFVENEYLLVTDARNKKLKKFCFKGQLKNEILFANRPMFFTCFDDRMAYVTFPDENIIRVVNSDNQLEVVTELTVNIGCCGIAKIDQDKFALACRSKCKIYIMSRTGTKLRTIKPIIGKDEISINNIPYTGTDEANDSEEEGANRGNHPTAGRKDFDALKRHRQSLKVADIQCRLVWAGFIDASEKQIFVTDYETKQLTIIYIENEASFRHKSIPLVDPRGVVIHDNKLFVSAGTVRIFTLDGEAITEVPLHGDPITFPRSITFDRTGHYMAVTHKGDGDDFFSVFQLLSS</sequence>
<dbReference type="PROSITE" id="PS50104">
    <property type="entry name" value="TIR"/>
    <property type="match status" value="2"/>
</dbReference>
<dbReference type="InterPro" id="IPR000157">
    <property type="entry name" value="TIR_dom"/>
</dbReference>
<dbReference type="PANTHER" id="PTHR16253">
    <property type="entry name" value="TETRATRICOPEPTIDE REPEAT PROTEIN 22"/>
    <property type="match status" value="1"/>
</dbReference>
<protein>
    <recommendedName>
        <fullName evidence="2">TIR domain-containing protein</fullName>
    </recommendedName>
</protein>
<keyword evidence="4" id="KW-1185">Reference proteome</keyword>
<evidence type="ECO:0000313" key="3">
    <source>
        <dbReference type="EMBL" id="CAC5414091.1"/>
    </source>
</evidence>
<dbReference type="Pfam" id="PF13676">
    <property type="entry name" value="TIR_2"/>
    <property type="match status" value="2"/>
</dbReference>
<feature type="region of interest" description="Disordered" evidence="1">
    <location>
        <begin position="465"/>
        <end position="490"/>
    </location>
</feature>
<dbReference type="GO" id="GO:0007165">
    <property type="term" value="P:signal transduction"/>
    <property type="evidence" value="ECO:0007669"/>
    <property type="project" value="InterPro"/>
</dbReference>
<accession>A0A6J8E4Y0</accession>
<dbReference type="Gene3D" id="3.40.50.10140">
    <property type="entry name" value="Toll/interleukin-1 receptor homology (TIR) domain"/>
    <property type="match status" value="2"/>
</dbReference>